<evidence type="ECO:0000313" key="2">
    <source>
        <dbReference type="EMBL" id="GAI47268.1"/>
    </source>
</evidence>
<feature type="transmembrane region" description="Helical" evidence="1">
    <location>
        <begin position="102"/>
        <end position="121"/>
    </location>
</feature>
<keyword evidence="1" id="KW-1133">Transmembrane helix</keyword>
<dbReference type="EMBL" id="BARV01040989">
    <property type="protein sequence ID" value="GAI47268.1"/>
    <property type="molecule type" value="Genomic_DNA"/>
</dbReference>
<organism evidence="2">
    <name type="scientific">marine sediment metagenome</name>
    <dbReference type="NCBI Taxonomy" id="412755"/>
    <lineage>
        <taxon>unclassified sequences</taxon>
        <taxon>metagenomes</taxon>
        <taxon>ecological metagenomes</taxon>
    </lineage>
</organism>
<reference evidence="2" key="1">
    <citation type="journal article" date="2014" name="Front. Microbiol.">
        <title>High frequency of phylogenetically diverse reductive dehalogenase-homologous genes in deep subseafloor sedimentary metagenomes.</title>
        <authorList>
            <person name="Kawai M."/>
            <person name="Futagami T."/>
            <person name="Toyoda A."/>
            <person name="Takaki Y."/>
            <person name="Nishi S."/>
            <person name="Hori S."/>
            <person name="Arai W."/>
            <person name="Tsubouchi T."/>
            <person name="Morono Y."/>
            <person name="Uchiyama I."/>
            <person name="Ito T."/>
            <person name="Fujiyama A."/>
            <person name="Inagaki F."/>
            <person name="Takami H."/>
        </authorList>
    </citation>
    <scope>NUCLEOTIDE SEQUENCE</scope>
    <source>
        <strain evidence="2">Expedition CK06-06</strain>
    </source>
</reference>
<dbReference type="AlphaFoldDB" id="X1NUI3"/>
<feature type="non-terminal residue" evidence="2">
    <location>
        <position position="1"/>
    </location>
</feature>
<name>X1NUI3_9ZZZZ</name>
<proteinExistence type="predicted"/>
<comment type="caution">
    <text evidence="2">The sequence shown here is derived from an EMBL/GenBank/DDBJ whole genome shotgun (WGS) entry which is preliminary data.</text>
</comment>
<keyword evidence="1" id="KW-0812">Transmembrane</keyword>
<sequence length="139" mass="14868">RMGEATNGTTPTEHIYFTTVATMKVGEPNVLRAVDQAGKLAGGNIKIQDPDAEPAYQLQSGVNPLSFVPGSESFTASLMRDGEEIAMDTLQVPKPKGGGDPWGAVIGVIVVVLVICLAYRYKIKGRGLWWKRGKKAPLG</sequence>
<evidence type="ECO:0000256" key="1">
    <source>
        <dbReference type="SAM" id="Phobius"/>
    </source>
</evidence>
<gene>
    <name evidence="2" type="ORF">S06H3_62248</name>
</gene>
<keyword evidence="1" id="KW-0472">Membrane</keyword>
<accession>X1NUI3</accession>
<protein>
    <submittedName>
        <fullName evidence="2">Uncharacterized protein</fullName>
    </submittedName>
</protein>